<dbReference type="RefSeq" id="WP_105328482.1">
    <property type="nucleotide sequence ID" value="NZ_PUHY01000005.1"/>
</dbReference>
<sequence length="562" mass="64465">MPSCFRQYRLRTLLLFCTLAAICFGLIRWRVSASYRQHQLANQIVERNGSVRWENWGPDWLNTAFGSFYFRSIIEVNMNHRHIEDDDLKLLREISSLEELNLSTSAVTDRGFIVLYELPRIRELRIEGTNVTNECLKYVGNLRKLESLNIQSTQITEDGLLYLRGMPNLTDLRVNTDAYWKGPFELTDTGIDHLSTLPSYETKSLRCKGLSQESLQWIRDRFTGNKLTLIELQGDAWADFLWDHPTITHLAVYRSAMQDDQLRKMLLANRLTHLYLTEVLVSDAGLVAPEKLTRLKSMSLHGTRMTTSSLFAIYGVHARQLSVIEQAYQDRNASFALRETMHGPEISWDDRFQEDDWKLLEFCPHMQTVVVGSDRKEQKYYDFEGHELEEKMHRTPCQIDDEALEGIVQLPQLMELKLSGLQRVSPSGLTALVNAKDLWSLQLTATGITDEHLKSLSLLGNLKRLDLSENMITDDGMAQLESLQNLESLDVSDCPQLSDESLKSVAKLQSLSTFKAANTSFGDEGLKYLFNMPRLKELWLIKTKATSHGIQKLKNSLPKRKP</sequence>
<comment type="caution">
    <text evidence="2">The sequence shown here is derived from an EMBL/GenBank/DDBJ whole genome shotgun (WGS) entry which is preliminary data.</text>
</comment>
<gene>
    <name evidence="2" type="ORF">C5Y83_04590</name>
</gene>
<evidence type="ECO:0000259" key="1">
    <source>
        <dbReference type="Pfam" id="PF25372"/>
    </source>
</evidence>
<dbReference type="GO" id="GO:0031146">
    <property type="term" value="P:SCF-dependent proteasomal ubiquitin-dependent protein catabolic process"/>
    <property type="evidence" value="ECO:0007669"/>
    <property type="project" value="TreeGrafter"/>
</dbReference>
<dbReference type="InterPro" id="IPR032675">
    <property type="entry name" value="LRR_dom_sf"/>
</dbReference>
<dbReference type="OrthoDB" id="232968at2"/>
<accession>A0A2S8FYY8</accession>
<evidence type="ECO:0000313" key="2">
    <source>
        <dbReference type="EMBL" id="PQO37231.1"/>
    </source>
</evidence>
<organism evidence="2 3">
    <name type="scientific">Blastopirellula marina</name>
    <dbReference type="NCBI Taxonomy" id="124"/>
    <lineage>
        <taxon>Bacteria</taxon>
        <taxon>Pseudomonadati</taxon>
        <taxon>Planctomycetota</taxon>
        <taxon>Planctomycetia</taxon>
        <taxon>Pirellulales</taxon>
        <taxon>Pirellulaceae</taxon>
        <taxon>Blastopirellula</taxon>
    </lineage>
</organism>
<dbReference type="GO" id="GO:0019005">
    <property type="term" value="C:SCF ubiquitin ligase complex"/>
    <property type="evidence" value="ECO:0007669"/>
    <property type="project" value="TreeGrafter"/>
</dbReference>
<dbReference type="InterPro" id="IPR001611">
    <property type="entry name" value="Leu-rich_rpt"/>
</dbReference>
<dbReference type="SUPFAM" id="SSF52058">
    <property type="entry name" value="L domain-like"/>
    <property type="match status" value="1"/>
</dbReference>
<protein>
    <recommendedName>
        <fullName evidence="1">F-box/LRR-repeat protein 15-like leucin rich repeat domain-containing protein</fullName>
    </recommendedName>
</protein>
<dbReference type="PANTHER" id="PTHR13318">
    <property type="entry name" value="PARTNER OF PAIRED, ISOFORM B-RELATED"/>
    <property type="match status" value="1"/>
</dbReference>
<dbReference type="EMBL" id="PUHY01000005">
    <property type="protein sequence ID" value="PQO37231.1"/>
    <property type="molecule type" value="Genomic_DNA"/>
</dbReference>
<reference evidence="2 3" key="1">
    <citation type="submission" date="2018-02" db="EMBL/GenBank/DDBJ databases">
        <title>Comparative genomes isolates from brazilian mangrove.</title>
        <authorList>
            <person name="Araujo J.E."/>
            <person name="Taketani R.G."/>
            <person name="Silva M.C.P."/>
            <person name="Loureco M.V."/>
            <person name="Andreote F.D."/>
        </authorList>
    </citation>
    <scope>NUCLEOTIDE SEQUENCE [LARGE SCALE GENOMIC DNA]</scope>
    <source>
        <strain evidence="2 3">Hex-1 MGV</strain>
    </source>
</reference>
<evidence type="ECO:0000313" key="3">
    <source>
        <dbReference type="Proteomes" id="UP000238322"/>
    </source>
</evidence>
<dbReference type="Proteomes" id="UP000238322">
    <property type="component" value="Unassembled WGS sequence"/>
</dbReference>
<name>A0A2S8FYY8_9BACT</name>
<dbReference type="Pfam" id="PF13516">
    <property type="entry name" value="LRR_6"/>
    <property type="match status" value="1"/>
</dbReference>
<feature type="domain" description="F-box/LRR-repeat protein 15-like leucin rich repeat" evidence="1">
    <location>
        <begin position="412"/>
        <end position="530"/>
    </location>
</feature>
<dbReference type="InterPro" id="IPR006553">
    <property type="entry name" value="Leu-rich_rpt_Cys-con_subtyp"/>
</dbReference>
<dbReference type="SMART" id="SM00367">
    <property type="entry name" value="LRR_CC"/>
    <property type="match status" value="4"/>
</dbReference>
<dbReference type="Gene3D" id="3.80.10.10">
    <property type="entry name" value="Ribonuclease Inhibitor"/>
    <property type="match status" value="3"/>
</dbReference>
<proteinExistence type="predicted"/>
<dbReference type="InterPro" id="IPR057207">
    <property type="entry name" value="FBXL15_LRR"/>
</dbReference>
<dbReference type="AlphaFoldDB" id="A0A2S8FYY8"/>
<dbReference type="Pfam" id="PF25372">
    <property type="entry name" value="DUF7885"/>
    <property type="match status" value="1"/>
</dbReference>